<dbReference type="RefSeq" id="WP_341418376.1">
    <property type="nucleotide sequence ID" value="NZ_JBBPCC010000019.1"/>
</dbReference>
<feature type="transmembrane region" description="Helical" evidence="1">
    <location>
        <begin position="409"/>
        <end position="427"/>
    </location>
</feature>
<evidence type="ECO:0000256" key="1">
    <source>
        <dbReference type="SAM" id="Phobius"/>
    </source>
</evidence>
<accession>A0ABU9DU30</accession>
<protein>
    <recommendedName>
        <fullName evidence="4">Phage tail tape measure protein</fullName>
    </recommendedName>
</protein>
<dbReference type="EMBL" id="JBBPCC010000019">
    <property type="protein sequence ID" value="MEK8131248.1"/>
    <property type="molecule type" value="Genomic_DNA"/>
</dbReference>
<dbReference type="Proteomes" id="UP001469365">
    <property type="component" value="Unassembled WGS sequence"/>
</dbReference>
<evidence type="ECO:0000313" key="3">
    <source>
        <dbReference type="Proteomes" id="UP001469365"/>
    </source>
</evidence>
<keyword evidence="1" id="KW-0812">Transmembrane</keyword>
<feature type="transmembrane region" description="Helical" evidence="1">
    <location>
        <begin position="377"/>
        <end position="397"/>
    </location>
</feature>
<keyword evidence="3" id="KW-1185">Reference proteome</keyword>
<keyword evidence="1" id="KW-0472">Membrane</keyword>
<organism evidence="2 3">
    <name type="scientific">Paenibacillus filicis</name>
    <dbReference type="NCBI Taxonomy" id="669464"/>
    <lineage>
        <taxon>Bacteria</taxon>
        <taxon>Bacillati</taxon>
        <taxon>Bacillota</taxon>
        <taxon>Bacilli</taxon>
        <taxon>Bacillales</taxon>
        <taxon>Paenibacillaceae</taxon>
        <taxon>Paenibacillus</taxon>
    </lineage>
</organism>
<evidence type="ECO:0000313" key="2">
    <source>
        <dbReference type="EMBL" id="MEK8131248.1"/>
    </source>
</evidence>
<name>A0ABU9DU30_9BACL</name>
<feature type="transmembrane region" description="Helical" evidence="1">
    <location>
        <begin position="460"/>
        <end position="483"/>
    </location>
</feature>
<comment type="caution">
    <text evidence="2">The sequence shown here is derived from an EMBL/GenBank/DDBJ whole genome shotgun (WGS) entry which is preliminary data.</text>
</comment>
<gene>
    <name evidence="2" type="ORF">WMW72_25400</name>
</gene>
<evidence type="ECO:0008006" key="4">
    <source>
        <dbReference type="Google" id="ProtNLM"/>
    </source>
</evidence>
<reference evidence="2 3" key="1">
    <citation type="submission" date="2024-04" db="EMBL/GenBank/DDBJ databases">
        <title>draft genome sequnece of Paenibacillus filicis.</title>
        <authorList>
            <person name="Kim D.-U."/>
        </authorList>
    </citation>
    <scope>NUCLEOTIDE SEQUENCE [LARGE SCALE GENOMIC DNA]</scope>
    <source>
        <strain evidence="2 3">KACC14197</strain>
    </source>
</reference>
<proteinExistence type="predicted"/>
<feature type="transmembrane region" description="Helical" evidence="1">
    <location>
        <begin position="433"/>
        <end position="453"/>
    </location>
</feature>
<keyword evidence="1" id="KW-1133">Transmembrane helix</keyword>
<sequence>MATFSSSMRMFQLSSSSMGMSSKSGKNLFSVVARFDVALQAQVAIQVDVPDVVQQIIVIMSSSHPFGNRGNEPIDVTPEVLALPAGPQLALPAGPDNDKTKLPFHQQVADWGKQLIDQLGNSLKKAANTLKPAINRMKESMLEAVKFISAQFIVLGKKFAEKAGEMELNFQPIVDLGKTALKGAMEQDQLKQMFIARTGDKKTGTDLFLKFKADAVDSGEDVSEYLKGTLSIFDRARNTSEMKQLNDFASQLNTFDVNDKGFPQAMAAISAALNGDVSALSKDYGFLEAEMKNMKLGDLGKNGDMKGFTEAMDKLFKERGITEETAKDTGNSPFTLFNDLQTKGKQSLADAGTMALDALQPLLVQINDLFDSNRIQGWFGILGGALNYFAQMAGTIMDWINNHWSTFQNILTAIGLTITAIAVIWLVSWLAGMWPILAIAAGIFLLLEVLSMFGISAEQVVGYVTGVFYAFFASLYNTFGYLWNIIVAVAEFLSNVFNEPLYAVKKLFYDLFTNMQGYYLNMVLSTVKGINWIIEKINSVFGSDFKIIGDLSSVLPKLEPPDKPDGVKDFSDRKMKQMNTMDAFNNGFNVVSDIMVNAGNIDSEKVPDTSGWSKSAKINRVDEVGKIKDNVKVGGEIDISNEDLKLMRELADIQSIQNFVTLTPTVQVETGDIKNTADIDELVRKITDSLQDEFTRTAGGVYA</sequence>